<proteinExistence type="predicted"/>
<accession>A0A024SJR4</accession>
<name>A0A024SJR4_HYPJR</name>
<dbReference type="KEGG" id="trr:M419DRAFT_126745"/>
<feature type="compositionally biased region" description="Basic and acidic residues" evidence="1">
    <location>
        <begin position="11"/>
        <end position="20"/>
    </location>
</feature>
<dbReference type="HOGENOM" id="CLU_792409_0_0_1"/>
<dbReference type="Proteomes" id="UP000024376">
    <property type="component" value="Unassembled WGS sequence"/>
</dbReference>
<protein>
    <submittedName>
        <fullName evidence="2">Uncharacterized protein</fullName>
    </submittedName>
</protein>
<dbReference type="OrthoDB" id="4900077at2759"/>
<reference evidence="3" key="1">
    <citation type="journal article" date="2013" name="Ind. Biotechnol.">
        <title>Comparative genomics analysis of Trichoderma reesei strains.</title>
        <authorList>
            <person name="Koike H."/>
            <person name="Aerts A."/>
            <person name="LaButti K."/>
            <person name="Grigoriev I.V."/>
            <person name="Baker S.E."/>
        </authorList>
    </citation>
    <scope>NUCLEOTIDE SEQUENCE [LARGE SCALE GENOMIC DNA]</scope>
    <source>
        <strain evidence="3">ATCC 56765 / BCRC 32924 / NRRL 11460 / Rut C-30</strain>
    </source>
</reference>
<feature type="region of interest" description="Disordered" evidence="1">
    <location>
        <begin position="1"/>
        <end position="20"/>
    </location>
</feature>
<sequence length="350" mass="37635">MKHKKITSQQGDEKYSRILREKSAAISPPLGWLPGRSPVLPGLELRGADAGATEGLWNKQGAGPVAGPPAAAASGFLQDLQDPACNSYMQDTCMIGGANTVPVRTVPAGNKYRFRSWTRMGVVVVQAEEGQESGSCSTNEALSSGSDLPGVGSSGSLALFFADTSYVGGIESNLLALHKVSRCSLQNQTDRSVSLGQLIHQSSSVNPVRALQAQAQQQHDTQALFISSHLISYTSRVSTPHSHTSHTYYYYLLTHLLTLTLTLRPFLFSSLCWPEYGTHPIIHTVSRTSVRYTFGPSTSSIPPLLTNMPSAEAHLHTTSKMIESCSKPTNFGRGAYDTTGLPKPPPPQPQ</sequence>
<evidence type="ECO:0000256" key="1">
    <source>
        <dbReference type="SAM" id="MobiDB-lite"/>
    </source>
</evidence>
<evidence type="ECO:0000313" key="3">
    <source>
        <dbReference type="Proteomes" id="UP000024376"/>
    </source>
</evidence>
<organism evidence="2 3">
    <name type="scientific">Hypocrea jecorina (strain ATCC 56765 / BCRC 32924 / NRRL 11460 / Rut C-30)</name>
    <name type="common">Trichoderma reesei</name>
    <dbReference type="NCBI Taxonomy" id="1344414"/>
    <lineage>
        <taxon>Eukaryota</taxon>
        <taxon>Fungi</taxon>
        <taxon>Dikarya</taxon>
        <taxon>Ascomycota</taxon>
        <taxon>Pezizomycotina</taxon>
        <taxon>Sordariomycetes</taxon>
        <taxon>Hypocreomycetidae</taxon>
        <taxon>Hypocreales</taxon>
        <taxon>Hypocreaceae</taxon>
        <taxon>Trichoderma</taxon>
    </lineage>
</organism>
<evidence type="ECO:0000313" key="2">
    <source>
        <dbReference type="EMBL" id="ETS05188.1"/>
    </source>
</evidence>
<gene>
    <name evidence="2" type="ORF">M419DRAFT_126745</name>
</gene>
<dbReference type="AlphaFoldDB" id="A0A024SJR4"/>
<dbReference type="EMBL" id="KI911140">
    <property type="protein sequence ID" value="ETS05188.1"/>
    <property type="molecule type" value="Genomic_DNA"/>
</dbReference>